<evidence type="ECO:0000259" key="7">
    <source>
        <dbReference type="Pfam" id="PF01227"/>
    </source>
</evidence>
<dbReference type="EC" id="3.5.4.16" evidence="6"/>
<dbReference type="EMBL" id="CP020867">
    <property type="protein sequence ID" value="ARJ55755.1"/>
    <property type="molecule type" value="Genomic_DNA"/>
</dbReference>
<dbReference type="HAMAP" id="MF_00223">
    <property type="entry name" value="FolE"/>
    <property type="match status" value="1"/>
</dbReference>
<keyword evidence="5 6" id="KW-0378">Hydrolase</keyword>
<dbReference type="InterPro" id="IPR043134">
    <property type="entry name" value="GTP-CH-I_N"/>
</dbReference>
<dbReference type="UniPathway" id="UPA00848">
    <property type="reaction ID" value="UER00151"/>
</dbReference>
<keyword evidence="6" id="KW-0547">Nucleotide-binding</keyword>
<organism evidence="8 9">
    <name type="scientific">Campylobacter cuniculorum DSM 23162 = LMG 24588</name>
    <dbReference type="NCBI Taxonomy" id="1121267"/>
    <lineage>
        <taxon>Bacteria</taxon>
        <taxon>Pseudomonadati</taxon>
        <taxon>Campylobacterota</taxon>
        <taxon>Epsilonproteobacteria</taxon>
        <taxon>Campylobacterales</taxon>
        <taxon>Campylobacteraceae</taxon>
        <taxon>Campylobacter</taxon>
    </lineage>
</organism>
<dbReference type="GO" id="GO:0003934">
    <property type="term" value="F:GTP cyclohydrolase I activity"/>
    <property type="evidence" value="ECO:0007669"/>
    <property type="project" value="UniProtKB-UniRule"/>
</dbReference>
<dbReference type="GO" id="GO:0005525">
    <property type="term" value="F:GTP binding"/>
    <property type="evidence" value="ECO:0007669"/>
    <property type="project" value="UniProtKB-KW"/>
</dbReference>
<keyword evidence="4 6" id="KW-0554">One-carbon metabolism</keyword>
<dbReference type="PANTHER" id="PTHR11109:SF7">
    <property type="entry name" value="GTP CYCLOHYDROLASE 1"/>
    <property type="match status" value="1"/>
</dbReference>
<evidence type="ECO:0000256" key="3">
    <source>
        <dbReference type="ARBA" id="ARBA00008085"/>
    </source>
</evidence>
<dbReference type="InterPro" id="IPR043133">
    <property type="entry name" value="GTP-CH-I_C/QueF"/>
</dbReference>
<dbReference type="InterPro" id="IPR001474">
    <property type="entry name" value="GTP_CycHdrlase_I"/>
</dbReference>
<sequence length="190" mass="21780">MQKKFENCVKTILELIGENPQREGLLKTPTRIFKTYEFLTSGYKQDIDEILNGALFESSNNEMILVRDIEFYSLCEHHLLPFFGRVHVAYIPNSKVVGLSKIPRLVEVFARRLQIQEQLTEQIADALMQNVGAKGVGVVIEARHMCIEMRGIQKANSTTSTSALRGLFLKNEKTREEFFTLINSPKQVRF</sequence>
<keyword evidence="6" id="KW-0342">GTP-binding</keyword>
<accession>A0A1W6BUJ1</accession>
<evidence type="ECO:0000313" key="9">
    <source>
        <dbReference type="Proteomes" id="UP000192902"/>
    </source>
</evidence>
<evidence type="ECO:0000256" key="6">
    <source>
        <dbReference type="HAMAP-Rule" id="MF_00223"/>
    </source>
</evidence>
<dbReference type="GO" id="GO:0006730">
    <property type="term" value="P:one-carbon metabolic process"/>
    <property type="evidence" value="ECO:0007669"/>
    <property type="project" value="UniProtKB-UniRule"/>
</dbReference>
<evidence type="ECO:0000256" key="2">
    <source>
        <dbReference type="ARBA" id="ARBA00005080"/>
    </source>
</evidence>
<feature type="domain" description="GTP cyclohydrolase I" evidence="7">
    <location>
        <begin position="6"/>
        <end position="182"/>
    </location>
</feature>
<dbReference type="Proteomes" id="UP000192902">
    <property type="component" value="Chromosome"/>
</dbReference>
<feature type="binding site" evidence="6">
    <location>
        <position position="78"/>
    </location>
    <ligand>
        <name>Zn(2+)</name>
        <dbReference type="ChEBI" id="CHEBI:29105"/>
    </ligand>
</feature>
<gene>
    <name evidence="6 8" type="primary">folE</name>
    <name evidence="8" type="ORF">CCUN_0087</name>
</gene>
<keyword evidence="6" id="KW-0862">Zinc</keyword>
<evidence type="ECO:0000256" key="5">
    <source>
        <dbReference type="ARBA" id="ARBA00022801"/>
    </source>
</evidence>
<dbReference type="RefSeq" id="WP_027304989.1">
    <property type="nucleotide sequence ID" value="NZ_CP020867.1"/>
</dbReference>
<dbReference type="CDD" id="cd00642">
    <property type="entry name" value="GTP_cyclohydro1"/>
    <property type="match status" value="1"/>
</dbReference>
<proteinExistence type="inferred from homology"/>
<keyword evidence="6" id="KW-0479">Metal-binding</keyword>
<dbReference type="NCBIfam" id="NF006825">
    <property type="entry name" value="PRK09347.1-2"/>
    <property type="match status" value="1"/>
</dbReference>
<dbReference type="InterPro" id="IPR020602">
    <property type="entry name" value="GTP_CycHdrlase_I_dom"/>
</dbReference>
<name>A0A1W6BUJ1_9BACT</name>
<comment type="subunit">
    <text evidence="6">Homopolymer.</text>
</comment>
<dbReference type="NCBIfam" id="NF006826">
    <property type="entry name" value="PRK09347.1-3"/>
    <property type="match status" value="1"/>
</dbReference>
<evidence type="ECO:0000256" key="1">
    <source>
        <dbReference type="ARBA" id="ARBA00001052"/>
    </source>
</evidence>
<dbReference type="GO" id="GO:0008270">
    <property type="term" value="F:zinc ion binding"/>
    <property type="evidence" value="ECO:0007669"/>
    <property type="project" value="UniProtKB-UniRule"/>
</dbReference>
<comment type="pathway">
    <text evidence="2 6">Cofactor biosynthesis; 7,8-dihydroneopterin triphosphate biosynthesis; 7,8-dihydroneopterin triphosphate from GTP: step 1/1.</text>
</comment>
<dbReference type="OrthoDB" id="9801207at2"/>
<reference evidence="8 9" key="1">
    <citation type="submission" date="2017-04" db="EMBL/GenBank/DDBJ databases">
        <title>Complete genome sequence of the Campylobacter cuniculorum type strain LMG24588.</title>
        <authorList>
            <person name="Miller W.G."/>
            <person name="Yee E."/>
            <person name="Revez J."/>
            <person name="Bono J.L."/>
            <person name="Rossi M."/>
        </authorList>
    </citation>
    <scope>NUCLEOTIDE SEQUENCE [LARGE SCALE GENOMIC DNA]</scope>
    <source>
        <strain evidence="8 9">LMG 24588</strain>
    </source>
</reference>
<dbReference type="NCBIfam" id="TIGR00063">
    <property type="entry name" value="folE"/>
    <property type="match status" value="1"/>
</dbReference>
<dbReference type="Pfam" id="PF01227">
    <property type="entry name" value="GTP_cyclohydroI"/>
    <property type="match status" value="1"/>
</dbReference>
<dbReference type="KEGG" id="ccun:CCUN_0087"/>
<dbReference type="PROSITE" id="PS00859">
    <property type="entry name" value="GTP_CYCLOHYDROL_1_1"/>
    <property type="match status" value="1"/>
</dbReference>
<dbReference type="FunFam" id="3.30.1130.10:FF:000001">
    <property type="entry name" value="GTP cyclohydrolase 1"/>
    <property type="match status" value="1"/>
</dbReference>
<dbReference type="Gene3D" id="1.10.286.10">
    <property type="match status" value="1"/>
</dbReference>
<comment type="similarity">
    <text evidence="3 6">Belongs to the GTP cyclohydrolase I family.</text>
</comment>
<dbReference type="InterPro" id="IPR018234">
    <property type="entry name" value="GTP_CycHdrlase_I_CS"/>
</dbReference>
<evidence type="ECO:0000256" key="4">
    <source>
        <dbReference type="ARBA" id="ARBA00022563"/>
    </source>
</evidence>
<dbReference type="AlphaFoldDB" id="A0A1W6BUJ1"/>
<dbReference type="GO" id="GO:0046654">
    <property type="term" value="P:tetrahydrofolate biosynthetic process"/>
    <property type="evidence" value="ECO:0007669"/>
    <property type="project" value="UniProtKB-UniRule"/>
</dbReference>
<dbReference type="STRING" id="1121267.CCUN_0087"/>
<feature type="binding site" evidence="6">
    <location>
        <position position="146"/>
    </location>
    <ligand>
        <name>Zn(2+)</name>
        <dbReference type="ChEBI" id="CHEBI:29105"/>
    </ligand>
</feature>
<dbReference type="SUPFAM" id="SSF55620">
    <property type="entry name" value="Tetrahydrobiopterin biosynthesis enzymes-like"/>
    <property type="match status" value="1"/>
</dbReference>
<dbReference type="Gene3D" id="3.30.1130.10">
    <property type="match status" value="1"/>
</dbReference>
<dbReference type="GO" id="GO:0005737">
    <property type="term" value="C:cytoplasm"/>
    <property type="evidence" value="ECO:0007669"/>
    <property type="project" value="TreeGrafter"/>
</dbReference>
<evidence type="ECO:0000313" key="8">
    <source>
        <dbReference type="EMBL" id="ARJ55755.1"/>
    </source>
</evidence>
<dbReference type="eggNOG" id="COG0302">
    <property type="taxonomic scope" value="Bacteria"/>
</dbReference>
<comment type="catalytic activity">
    <reaction evidence="1 6">
        <text>GTP + H2O = 7,8-dihydroneopterin 3'-triphosphate + formate + H(+)</text>
        <dbReference type="Rhea" id="RHEA:17473"/>
        <dbReference type="ChEBI" id="CHEBI:15377"/>
        <dbReference type="ChEBI" id="CHEBI:15378"/>
        <dbReference type="ChEBI" id="CHEBI:15740"/>
        <dbReference type="ChEBI" id="CHEBI:37565"/>
        <dbReference type="ChEBI" id="CHEBI:58462"/>
        <dbReference type="EC" id="3.5.4.16"/>
    </reaction>
</comment>
<dbReference type="PANTHER" id="PTHR11109">
    <property type="entry name" value="GTP CYCLOHYDROLASE I"/>
    <property type="match status" value="1"/>
</dbReference>
<protein>
    <recommendedName>
        <fullName evidence="6">GTP cyclohydrolase 1</fullName>
        <ecNumber evidence="6">3.5.4.16</ecNumber>
    </recommendedName>
    <alternativeName>
        <fullName evidence="6">GTP cyclohydrolase I</fullName>
        <shortName evidence="6">GTP-CH-I</shortName>
    </alternativeName>
</protein>
<dbReference type="GO" id="GO:0006729">
    <property type="term" value="P:tetrahydrobiopterin biosynthetic process"/>
    <property type="evidence" value="ECO:0007669"/>
    <property type="project" value="TreeGrafter"/>
</dbReference>
<feature type="binding site" evidence="6">
    <location>
        <position position="75"/>
    </location>
    <ligand>
        <name>Zn(2+)</name>
        <dbReference type="ChEBI" id="CHEBI:29105"/>
    </ligand>
</feature>